<proteinExistence type="predicted"/>
<dbReference type="EMBL" id="ODAM01000153">
    <property type="protein sequence ID" value="SOQ15044.1"/>
    <property type="molecule type" value="Genomic_DNA"/>
</dbReference>
<comment type="caution">
    <text evidence="1">The sequence shown here is derived from an EMBL/GenBank/DDBJ whole genome shotgun (WGS) entry which is preliminary data.</text>
</comment>
<protein>
    <submittedName>
        <fullName evidence="1">Uncharacterized protein</fullName>
    </submittedName>
</protein>
<dbReference type="Pfam" id="PF19940">
    <property type="entry name" value="DUF6402"/>
    <property type="match status" value="1"/>
</dbReference>
<dbReference type="Proteomes" id="UP000237580">
    <property type="component" value="Unassembled WGS sequence"/>
</dbReference>
<evidence type="ECO:0000313" key="1">
    <source>
        <dbReference type="EMBL" id="SOQ15044.1"/>
    </source>
</evidence>
<organism evidence="1 2">
    <name type="scientific">Pseudomonas syringae pv. persicae</name>
    <dbReference type="NCBI Taxonomy" id="237306"/>
    <lineage>
        <taxon>Bacteria</taxon>
        <taxon>Pseudomonadati</taxon>
        <taxon>Pseudomonadota</taxon>
        <taxon>Gammaproteobacteria</taxon>
        <taxon>Pseudomonadales</taxon>
        <taxon>Pseudomonadaceae</taxon>
        <taxon>Pseudomonas</taxon>
    </lineage>
</organism>
<accession>A0AB38ELD3</accession>
<name>A0AB38ELD3_9PSED</name>
<reference evidence="1 2" key="1">
    <citation type="submission" date="2017-11" db="EMBL/GenBank/DDBJ databases">
        <authorList>
            <person name="Blom J."/>
        </authorList>
    </citation>
    <scope>NUCLEOTIDE SEQUENCE [LARGE SCALE GENOMIC DNA]</scope>
    <source>
        <strain evidence="1">NCPPB 2254</strain>
    </source>
</reference>
<evidence type="ECO:0000313" key="2">
    <source>
        <dbReference type="Proteomes" id="UP000237580"/>
    </source>
</evidence>
<dbReference type="InterPro" id="IPR045646">
    <property type="entry name" value="DUF6402"/>
</dbReference>
<sequence length="242" mass="26994">MQQMNAQHGFQRIRFSATASLGIERLDKAQQTCPGHDLIHLGEEAFAACLLALAGIFEIGKAHLAHGRLGSGGQAYFITSWDLFGDSLGARQIDKSSQINIKNFGSTWDVADDMYGALGSATLKVGVIGEAVEIKNRSDEKPRYFFNIHKAGFYIRDHYDFNGLQYLGTWTEDRLLTKTETVIALTPQGNLIIRLKDGPFAAITNENFRDYRAARHKGGDFIVYSDVLWKTIEKCIDLGEWA</sequence>
<dbReference type="AlphaFoldDB" id="A0AB38ELD3"/>
<gene>
    <name evidence="1" type="ORF">NCPPB2254_05275</name>
</gene>